<name>A0A0C3QZF0_9AGAM</name>
<dbReference type="SUPFAM" id="SSF57716">
    <property type="entry name" value="Glucocorticoid receptor-like (DNA-binding domain)"/>
    <property type="match status" value="1"/>
</dbReference>
<evidence type="ECO:0000313" key="9">
    <source>
        <dbReference type="EMBL" id="KIO34809.1"/>
    </source>
</evidence>
<reference evidence="9 10" key="1">
    <citation type="submission" date="2014-04" db="EMBL/GenBank/DDBJ databases">
        <authorList>
            <consortium name="DOE Joint Genome Institute"/>
            <person name="Kuo A."/>
            <person name="Girlanda M."/>
            <person name="Perotto S."/>
            <person name="Kohler A."/>
            <person name="Nagy L.G."/>
            <person name="Floudas D."/>
            <person name="Copeland A."/>
            <person name="Barry K.W."/>
            <person name="Cichocki N."/>
            <person name="Veneault-Fourrey C."/>
            <person name="LaButti K."/>
            <person name="Lindquist E.A."/>
            <person name="Lipzen A."/>
            <person name="Lundell T."/>
            <person name="Morin E."/>
            <person name="Murat C."/>
            <person name="Sun H."/>
            <person name="Tunlid A."/>
            <person name="Henrissat B."/>
            <person name="Grigoriev I.V."/>
            <person name="Hibbett D.S."/>
            <person name="Martin F."/>
            <person name="Nordberg H.P."/>
            <person name="Cantor M.N."/>
            <person name="Hua S.X."/>
        </authorList>
    </citation>
    <scope>NUCLEOTIDE SEQUENCE [LARGE SCALE GENOMIC DNA]</scope>
    <source>
        <strain evidence="9 10">MUT 4182</strain>
    </source>
</reference>
<evidence type="ECO:0000256" key="2">
    <source>
        <dbReference type="ARBA" id="ARBA00022771"/>
    </source>
</evidence>
<feature type="compositionally biased region" description="Polar residues" evidence="7">
    <location>
        <begin position="855"/>
        <end position="866"/>
    </location>
</feature>
<dbReference type="EMBL" id="KN822942">
    <property type="protein sequence ID" value="KIO34809.1"/>
    <property type="molecule type" value="Genomic_DNA"/>
</dbReference>
<feature type="compositionally biased region" description="Polar residues" evidence="7">
    <location>
        <begin position="784"/>
        <end position="811"/>
    </location>
</feature>
<sequence>MADYSNPAASYHPPHHHQRFYGQQQYHHHPASAAVPTTSNERHNAGGEASGATGGLQRNDSSTYMNVYGDDAGNGTTALDSSSQSQSTRYFELRTAVLARDSTGSSSTTGGPVPSAASSTSSYASAAAATPTQQYAQPQQAYDTQHYAHPNQDGPHQEQQPMVKLEVTSSFNHSPEQSEQKHQPSYAAQPNTSALVGHQQQQQQRRQDPQFLLPPPPSFRQPTLPFLPAHPDGTVPHYTFGASPLDASDHTAPKVGQTRCYWTLLSAKLTFVFLDPVLQLHMGPQGPGMATRCILDFIHPDEVENARKDLRQVLEGKTGTGSITRVRFLRLSAIRLALGASREDLALWKDQERIAFDSNYLAADLVINWVADGLVLCFIHAIVDLSKQDNDEKSKTPWTNWCGAALMDERHSAGLARALESPYLMNPPHSTFTNGPKYANPAPISPATTATTSTSPSPHNEDVVPNDSYDRSYSSLERNGVPDRIFQIMRNDDSRELMCSYPKGGYDPKHLSSLAHGVSMVPYGEAGSDEYAKTNCTRRLECSRAIPDPRTGAPRKVGTLYIPHGQVIFACHRVDSDEQEKNQHYHPFPSPAYDDSQAGPGALHSRTHDDVPPTPSSYSSQEQPLHGYNSSYPPNSYGRTNSHYSGSWPPSHENRADWGDSYSASGTPHPAYAAGQTHSSMLHSRTQQTQSLRSTQSSQSLYGQAPTSSTGFTPPETRNPLPYSRTNSGFGTQGSYPTYGHSQPGNGHQWGSTNGSWEEHTSAPLPPREIQQTSPSRYHEPYPHSQQMFTPDTPVSAQSSQQYFQDNNVSTALRPVRIQPGVSSRHSPTGMKRSADDMLYSGGSASGSGDERSASPPQGNLYTYSGNGMGYHDGSPPGSMPRPLGQAQREPGGSRTNGNPPPGIQKCLSCGIDNSPEWRKGENGVKNLCNACGLRYARSKQKREGIIPQRRKKKDKGPNAKGKKVVKGKRQGGDSASPPPMMTTPPEEKAQPMDIVDEHGYRDPPAGYREAAPSQYPYYGTTADHRHQYQS</sequence>
<organism evidence="9 10">
    <name type="scientific">Tulasnella calospora MUT 4182</name>
    <dbReference type="NCBI Taxonomy" id="1051891"/>
    <lineage>
        <taxon>Eukaryota</taxon>
        <taxon>Fungi</taxon>
        <taxon>Dikarya</taxon>
        <taxon>Basidiomycota</taxon>
        <taxon>Agaricomycotina</taxon>
        <taxon>Agaricomycetes</taxon>
        <taxon>Cantharellales</taxon>
        <taxon>Tulasnellaceae</taxon>
        <taxon>Tulasnella</taxon>
    </lineage>
</organism>
<feature type="compositionally biased region" description="Low complexity" evidence="7">
    <location>
        <begin position="124"/>
        <end position="142"/>
    </location>
</feature>
<keyword evidence="10" id="KW-1185">Reference proteome</keyword>
<dbReference type="Proteomes" id="UP000054248">
    <property type="component" value="Unassembled WGS sequence"/>
</dbReference>
<dbReference type="GO" id="GO:0008270">
    <property type="term" value="F:zinc ion binding"/>
    <property type="evidence" value="ECO:0007669"/>
    <property type="project" value="UniProtKB-KW"/>
</dbReference>
<keyword evidence="1" id="KW-0479">Metal-binding</keyword>
<dbReference type="PANTHER" id="PTHR47172">
    <property type="entry name" value="OS01G0976800 PROTEIN"/>
    <property type="match status" value="1"/>
</dbReference>
<evidence type="ECO:0000256" key="7">
    <source>
        <dbReference type="SAM" id="MobiDB-lite"/>
    </source>
</evidence>
<protein>
    <recommendedName>
        <fullName evidence="8">GATA-type domain-containing protein</fullName>
    </recommendedName>
</protein>
<feature type="region of interest" description="Disordered" evidence="7">
    <location>
        <begin position="578"/>
        <end position="902"/>
    </location>
</feature>
<keyword evidence="2 6" id="KW-0863">Zinc-finger</keyword>
<dbReference type="Pfam" id="PF00320">
    <property type="entry name" value="GATA"/>
    <property type="match status" value="1"/>
</dbReference>
<feature type="compositionally biased region" description="Polar residues" evidence="7">
    <location>
        <begin position="724"/>
        <end position="756"/>
    </location>
</feature>
<gene>
    <name evidence="9" type="ORF">M407DRAFT_16755</name>
</gene>
<evidence type="ECO:0000313" key="10">
    <source>
        <dbReference type="Proteomes" id="UP000054248"/>
    </source>
</evidence>
<keyword evidence="4" id="KW-0805">Transcription regulation</keyword>
<reference evidence="10" key="2">
    <citation type="submission" date="2015-01" db="EMBL/GenBank/DDBJ databases">
        <title>Evolutionary Origins and Diversification of the Mycorrhizal Mutualists.</title>
        <authorList>
            <consortium name="DOE Joint Genome Institute"/>
            <consortium name="Mycorrhizal Genomics Consortium"/>
            <person name="Kohler A."/>
            <person name="Kuo A."/>
            <person name="Nagy L.G."/>
            <person name="Floudas D."/>
            <person name="Copeland A."/>
            <person name="Barry K.W."/>
            <person name="Cichocki N."/>
            <person name="Veneault-Fourrey C."/>
            <person name="LaButti K."/>
            <person name="Lindquist E.A."/>
            <person name="Lipzen A."/>
            <person name="Lundell T."/>
            <person name="Morin E."/>
            <person name="Murat C."/>
            <person name="Riley R."/>
            <person name="Ohm R."/>
            <person name="Sun H."/>
            <person name="Tunlid A."/>
            <person name="Henrissat B."/>
            <person name="Grigoriev I.V."/>
            <person name="Hibbett D.S."/>
            <person name="Martin F."/>
        </authorList>
    </citation>
    <scope>NUCLEOTIDE SEQUENCE [LARGE SCALE GENOMIC DNA]</scope>
    <source>
        <strain evidence="10">MUT 4182</strain>
    </source>
</reference>
<dbReference type="InterPro" id="IPR013088">
    <property type="entry name" value="Znf_NHR/GATA"/>
</dbReference>
<dbReference type="Gene3D" id="3.30.50.10">
    <property type="entry name" value="Erythroid Transcription Factor GATA-1, subunit A"/>
    <property type="match status" value="1"/>
</dbReference>
<dbReference type="InterPro" id="IPR000679">
    <property type="entry name" value="Znf_GATA"/>
</dbReference>
<feature type="compositionally biased region" description="Basic and acidic residues" evidence="7">
    <location>
        <begin position="986"/>
        <end position="1002"/>
    </location>
</feature>
<dbReference type="PANTHER" id="PTHR47172:SF24">
    <property type="entry name" value="GATA ZINC FINGER DOMAIN-CONTAINING PROTEIN 14-RELATED"/>
    <property type="match status" value="1"/>
</dbReference>
<accession>A0A0C3QZF0</accession>
<evidence type="ECO:0000256" key="1">
    <source>
        <dbReference type="ARBA" id="ARBA00022723"/>
    </source>
</evidence>
<dbReference type="GO" id="GO:0043565">
    <property type="term" value="F:sequence-specific DNA binding"/>
    <property type="evidence" value="ECO:0007669"/>
    <property type="project" value="InterPro"/>
</dbReference>
<dbReference type="CDD" id="cd00202">
    <property type="entry name" value="ZnF_GATA"/>
    <property type="match status" value="1"/>
</dbReference>
<dbReference type="PROSITE" id="PS00344">
    <property type="entry name" value="GATA_ZN_FINGER_1"/>
    <property type="match status" value="1"/>
</dbReference>
<evidence type="ECO:0000256" key="5">
    <source>
        <dbReference type="ARBA" id="ARBA00023163"/>
    </source>
</evidence>
<feature type="compositionally biased region" description="Polar residues" evidence="7">
    <location>
        <begin position="56"/>
        <end position="65"/>
    </location>
</feature>
<dbReference type="GO" id="GO:0006355">
    <property type="term" value="P:regulation of DNA-templated transcription"/>
    <property type="evidence" value="ECO:0007669"/>
    <property type="project" value="InterPro"/>
</dbReference>
<evidence type="ECO:0000256" key="6">
    <source>
        <dbReference type="PROSITE-ProRule" id="PRU00094"/>
    </source>
</evidence>
<dbReference type="STRING" id="1051891.A0A0C3QZF0"/>
<feature type="compositionally biased region" description="Low complexity" evidence="7">
    <location>
        <begin position="439"/>
        <end position="458"/>
    </location>
</feature>
<feature type="region of interest" description="Disordered" evidence="7">
    <location>
        <begin position="430"/>
        <end position="476"/>
    </location>
</feature>
<feature type="compositionally biased region" description="Polar residues" evidence="7">
    <location>
        <begin position="616"/>
        <end position="645"/>
    </location>
</feature>
<feature type="domain" description="GATA-type" evidence="8">
    <location>
        <begin position="905"/>
        <end position="956"/>
    </location>
</feature>
<proteinExistence type="predicted"/>
<dbReference type="OrthoDB" id="2162994at2759"/>
<dbReference type="SMART" id="SM00401">
    <property type="entry name" value="ZnF_GATA"/>
    <property type="match status" value="1"/>
</dbReference>
<evidence type="ECO:0000256" key="3">
    <source>
        <dbReference type="ARBA" id="ARBA00022833"/>
    </source>
</evidence>
<feature type="region of interest" description="Disordered" evidence="7">
    <location>
        <begin position="1"/>
        <end position="69"/>
    </location>
</feature>
<keyword evidence="3" id="KW-0862">Zinc</keyword>
<dbReference type="AlphaFoldDB" id="A0A0C3QZF0"/>
<dbReference type="PROSITE" id="PS50114">
    <property type="entry name" value="GATA_ZN_FINGER_2"/>
    <property type="match status" value="1"/>
</dbReference>
<dbReference type="HOGENOM" id="CLU_294263_0_0_1"/>
<feature type="region of interest" description="Disordered" evidence="7">
    <location>
        <begin position="124"/>
        <end position="221"/>
    </location>
</feature>
<evidence type="ECO:0000259" key="8">
    <source>
        <dbReference type="PROSITE" id="PS50114"/>
    </source>
</evidence>
<feature type="compositionally biased region" description="Low complexity" evidence="7">
    <location>
        <begin position="684"/>
        <end position="701"/>
    </location>
</feature>
<keyword evidence="5" id="KW-0804">Transcription</keyword>
<feature type="region of interest" description="Disordered" evidence="7">
    <location>
        <begin position="939"/>
        <end position="1031"/>
    </location>
</feature>
<evidence type="ECO:0000256" key="4">
    <source>
        <dbReference type="ARBA" id="ARBA00023015"/>
    </source>
</evidence>
<feature type="region of interest" description="Disordered" evidence="7">
    <location>
        <begin position="100"/>
        <end position="119"/>
    </location>
</feature>
<feature type="compositionally biased region" description="Basic residues" evidence="7">
    <location>
        <begin position="949"/>
        <end position="970"/>
    </location>
</feature>
<feature type="compositionally biased region" description="Low complexity" evidence="7">
    <location>
        <begin position="102"/>
        <end position="119"/>
    </location>
</feature>